<evidence type="ECO:0000256" key="1">
    <source>
        <dbReference type="SAM" id="MobiDB-lite"/>
    </source>
</evidence>
<organism evidence="3">
    <name type="scientific">Brachypodium distachyon</name>
    <name type="common">Purple false brome</name>
    <name type="synonym">Trachynia distachya</name>
    <dbReference type="NCBI Taxonomy" id="15368"/>
    <lineage>
        <taxon>Eukaryota</taxon>
        <taxon>Viridiplantae</taxon>
        <taxon>Streptophyta</taxon>
        <taxon>Embryophyta</taxon>
        <taxon>Tracheophyta</taxon>
        <taxon>Spermatophyta</taxon>
        <taxon>Magnoliopsida</taxon>
        <taxon>Liliopsida</taxon>
        <taxon>Poales</taxon>
        <taxon>Poaceae</taxon>
        <taxon>BOP clade</taxon>
        <taxon>Pooideae</taxon>
        <taxon>Stipodae</taxon>
        <taxon>Brachypodieae</taxon>
        <taxon>Brachypodium</taxon>
    </lineage>
</organism>
<evidence type="ECO:0000259" key="2">
    <source>
        <dbReference type="Pfam" id="PF12776"/>
    </source>
</evidence>
<dbReference type="STRING" id="15368.A0A0Q3MPK7"/>
<dbReference type="PANTHER" id="PTHR47069:SF11">
    <property type="entry name" value="OS04G0275550 PROTEIN"/>
    <property type="match status" value="1"/>
</dbReference>
<evidence type="ECO:0000313" key="5">
    <source>
        <dbReference type="Proteomes" id="UP000008810"/>
    </source>
</evidence>
<dbReference type="InParanoid" id="A0A0Q3MPK7"/>
<reference evidence="3 4" key="1">
    <citation type="journal article" date="2010" name="Nature">
        <title>Genome sequencing and analysis of the model grass Brachypodium distachyon.</title>
        <authorList>
            <consortium name="International Brachypodium Initiative"/>
        </authorList>
    </citation>
    <scope>NUCLEOTIDE SEQUENCE [LARGE SCALE GENOMIC DNA]</scope>
    <source>
        <strain evidence="3 4">Bd21</strain>
    </source>
</reference>
<feature type="region of interest" description="Disordered" evidence="1">
    <location>
        <begin position="154"/>
        <end position="187"/>
    </location>
</feature>
<dbReference type="InterPro" id="IPR024752">
    <property type="entry name" value="Myb/SANT-like_dom"/>
</dbReference>
<sequence length="278" mass="31883">MWDTDVARIFCGIACKEVNEGNRPTKTLSVTGYKNLSEEFHKQTGRLYTRKQFKNCWDELKSIWTAWVYYMTKATGLGWDPVKRTITASEEQWADLIKVHKDIKRFRKGPSDNLKWLEKMFQKASVTGNSSVMPGAEEDDIEERQDVDGIVDLEADDEGTPQPSPLPMPKMKRGGASAIPCSPKRPKKDPYGKDFKRFVDHVISEEKSEASSNVSVANDIDAIMEEVVKCGAPETSDEYYIATKLFGKLENRCFFYAMKTSEGRLQWLKRQYADRKRH</sequence>
<dbReference type="FunCoup" id="A0A0Q3MPK7">
    <property type="interactions" value="209"/>
</dbReference>
<gene>
    <name evidence="3" type="ORF">BRADI_2g24780v3</name>
</gene>
<evidence type="ECO:0000313" key="4">
    <source>
        <dbReference type="EnsemblPlants" id="KQK06142"/>
    </source>
</evidence>
<dbReference type="AlphaFoldDB" id="A0A0Q3MPK7"/>
<dbReference type="Proteomes" id="UP000008810">
    <property type="component" value="Chromosome 2"/>
</dbReference>
<dbReference type="OrthoDB" id="683117at2759"/>
<protein>
    <recommendedName>
        <fullName evidence="2">Myb/SANT-like domain-containing protein</fullName>
    </recommendedName>
</protein>
<dbReference type="Gramene" id="KQK06142">
    <property type="protein sequence ID" value="KQK06142"/>
    <property type="gene ID" value="BRADI_2g24780v3"/>
</dbReference>
<proteinExistence type="predicted"/>
<dbReference type="EMBL" id="CM000881">
    <property type="protein sequence ID" value="KQK06142.1"/>
    <property type="molecule type" value="Genomic_DNA"/>
</dbReference>
<dbReference type="Pfam" id="PF12776">
    <property type="entry name" value="Myb_DNA-bind_3"/>
    <property type="match status" value="1"/>
</dbReference>
<name>A0A0Q3MPK7_BRADI</name>
<dbReference type="EnsemblPlants" id="KQK06142">
    <property type="protein sequence ID" value="KQK06142"/>
    <property type="gene ID" value="BRADI_2g24780v3"/>
</dbReference>
<dbReference type="PANTHER" id="PTHR47069">
    <property type="match status" value="1"/>
</dbReference>
<feature type="domain" description="Myb/SANT-like" evidence="2">
    <location>
        <begin position="2"/>
        <end position="95"/>
    </location>
</feature>
<dbReference type="ExpressionAtlas" id="A0A0Q3MPK7">
    <property type="expression patterns" value="baseline"/>
</dbReference>
<reference evidence="4" key="3">
    <citation type="submission" date="2018-08" db="UniProtKB">
        <authorList>
            <consortium name="EnsemblPlants"/>
        </authorList>
    </citation>
    <scope>IDENTIFICATION</scope>
    <source>
        <strain evidence="4">cv. Bd21</strain>
    </source>
</reference>
<reference evidence="3" key="2">
    <citation type="submission" date="2017-06" db="EMBL/GenBank/DDBJ databases">
        <title>WGS assembly of Brachypodium distachyon.</title>
        <authorList>
            <consortium name="The International Brachypodium Initiative"/>
            <person name="Lucas S."/>
            <person name="Harmon-Smith M."/>
            <person name="Lail K."/>
            <person name="Tice H."/>
            <person name="Grimwood J."/>
            <person name="Bruce D."/>
            <person name="Barry K."/>
            <person name="Shu S."/>
            <person name="Lindquist E."/>
            <person name="Wang M."/>
            <person name="Pitluck S."/>
            <person name="Vogel J.P."/>
            <person name="Garvin D.F."/>
            <person name="Mockler T.C."/>
            <person name="Schmutz J."/>
            <person name="Rokhsar D."/>
            <person name="Bevan M.W."/>
        </authorList>
    </citation>
    <scope>NUCLEOTIDE SEQUENCE</scope>
    <source>
        <strain evidence="3">Bd21</strain>
    </source>
</reference>
<accession>A0A0Q3MPK7</accession>
<evidence type="ECO:0000313" key="3">
    <source>
        <dbReference type="EMBL" id="KQK06142.1"/>
    </source>
</evidence>
<keyword evidence="5" id="KW-1185">Reference proteome</keyword>